<dbReference type="Proteomes" id="UP000859505">
    <property type="component" value="Unassembled WGS sequence"/>
</dbReference>
<protein>
    <submittedName>
        <fullName evidence="4">Phage tail sheath protein</fullName>
    </submittedName>
</protein>
<organism evidence="4 5">
    <name type="scientific">Aeromonas hydrophila</name>
    <dbReference type="NCBI Taxonomy" id="644"/>
    <lineage>
        <taxon>Bacteria</taxon>
        <taxon>Pseudomonadati</taxon>
        <taxon>Pseudomonadota</taxon>
        <taxon>Gammaproteobacteria</taxon>
        <taxon>Aeromonadales</taxon>
        <taxon>Aeromonadaceae</taxon>
        <taxon>Aeromonas</taxon>
    </lineage>
</organism>
<reference evidence="4" key="1">
    <citation type="journal article" date="2018" name="Genome Biol.">
        <title>SKESA: strategic k-mer extension for scrupulous assemblies.</title>
        <authorList>
            <person name="Souvorov A."/>
            <person name="Agarwala R."/>
            <person name="Lipman D.J."/>
        </authorList>
    </citation>
    <scope>NUCLEOTIDE SEQUENCE</scope>
    <source>
        <strain evidence="4">OLC2673_Aeromonas</strain>
    </source>
</reference>
<dbReference type="EMBL" id="DACTUL010000003">
    <property type="protein sequence ID" value="HAT6342902.1"/>
    <property type="molecule type" value="Genomic_DNA"/>
</dbReference>
<proteinExistence type="inferred from homology"/>
<reference evidence="4" key="2">
    <citation type="submission" date="2020-01" db="EMBL/GenBank/DDBJ databases">
        <authorList>
            <consortium name="NCBI Pathogen Detection Project"/>
        </authorList>
    </citation>
    <scope>NUCLEOTIDE SEQUENCE</scope>
    <source>
        <strain evidence="4">OLC2673_Aeromonas</strain>
    </source>
</reference>
<feature type="domain" description="Tail sheath protein C-terminal" evidence="3">
    <location>
        <begin position="275"/>
        <end position="376"/>
    </location>
</feature>
<dbReference type="InterPro" id="IPR020287">
    <property type="entry name" value="Tail_sheath_C"/>
</dbReference>
<dbReference type="Pfam" id="PF04984">
    <property type="entry name" value="Phage_sheath_1"/>
    <property type="match status" value="1"/>
</dbReference>
<gene>
    <name evidence="4" type="ORF">JAJ28_000581</name>
</gene>
<dbReference type="Pfam" id="PF17482">
    <property type="entry name" value="Phage_sheath_1C"/>
    <property type="match status" value="1"/>
</dbReference>
<evidence type="ECO:0000256" key="1">
    <source>
        <dbReference type="ARBA" id="ARBA00008005"/>
    </source>
</evidence>
<evidence type="ECO:0000259" key="2">
    <source>
        <dbReference type="Pfam" id="PF04984"/>
    </source>
</evidence>
<comment type="similarity">
    <text evidence="1">Belongs to the myoviridae tail sheath protein family.</text>
</comment>
<dbReference type="PANTHER" id="PTHR35861:SF1">
    <property type="entry name" value="PHAGE TAIL SHEATH PROTEIN"/>
    <property type="match status" value="1"/>
</dbReference>
<sequence length="398" mass="42822">MALDQFHHGVRVVEVNEGTRTIRTVATAVIGLVCTSSDADAAYFPLDKPVLIANLPAAIAKAGTQGNLKRSLQTIYDTVNTIVIAVRVADGADAAALTSNIIGTIKPDGSYTGLKALERAAPMTGVKPRILCVPDNCTLPVATALAGMAKKLRAFAYVPTIAETVEAALAYRENFASRELMPIHGDWTAWDVATNASVKLDACLKAAAMRALIDKEIGWHKTLSNVGVTGVDGMTKALFWDLQDPDTEVGLLNANEITALIRADGFRYWGNRTCSDDPLFAFENYTRTAQILADTMAEAHMWANDKPLTPTLVKDIIDGIKAKGRELVAGGYLLGFDCWYNEELNDKDTLKAGKLRIDYNYTPVPPLEDLGFIQRITDTYLIDFGARVAAAAAAAAAA</sequence>
<evidence type="ECO:0000313" key="4">
    <source>
        <dbReference type="EMBL" id="HAT6342902.1"/>
    </source>
</evidence>
<feature type="domain" description="Tail sheath protein subtilisin-like" evidence="2">
    <location>
        <begin position="109"/>
        <end position="274"/>
    </location>
</feature>
<dbReference type="InterPro" id="IPR035089">
    <property type="entry name" value="Phage_sheath_subtilisin"/>
</dbReference>
<dbReference type="InterPro" id="IPR052042">
    <property type="entry name" value="Tail_sheath_structural"/>
</dbReference>
<accession>A0AAD3U7V7</accession>
<dbReference type="AlphaFoldDB" id="A0AAD3U7V7"/>
<comment type="caution">
    <text evidence="4">The sequence shown here is derived from an EMBL/GenBank/DDBJ whole genome shotgun (WGS) entry which is preliminary data.</text>
</comment>
<evidence type="ECO:0000259" key="3">
    <source>
        <dbReference type="Pfam" id="PF17482"/>
    </source>
</evidence>
<name>A0AAD3U7V7_AERHY</name>
<dbReference type="PANTHER" id="PTHR35861">
    <property type="match status" value="1"/>
</dbReference>
<evidence type="ECO:0000313" key="5">
    <source>
        <dbReference type="Proteomes" id="UP000859505"/>
    </source>
</evidence>